<dbReference type="EMBL" id="LNIX01000010">
    <property type="protein sequence ID" value="OXA49473.1"/>
    <property type="molecule type" value="Genomic_DNA"/>
</dbReference>
<comment type="caution">
    <text evidence="2">The sequence shown here is derived from an EMBL/GenBank/DDBJ whole genome shotgun (WGS) entry which is preliminary data.</text>
</comment>
<dbReference type="Proteomes" id="UP000198287">
    <property type="component" value="Unassembled WGS sequence"/>
</dbReference>
<accession>A0A226DW50</accession>
<dbReference type="OMA" id="GHTHETV"/>
<dbReference type="OrthoDB" id="5803015at2759"/>
<sequence>MTPRIPAVKKIALLNFIKEKKAVLFGNFSSDLENRNKLETWNDVLLKAKSLEIRSNERKFDFVRDKVFGVWKSRALKKRDNKRKTGTGGGKENVLDDVDHLILQIIGTESVVIDGLPIGESGEPELNVEDAHHEDVLESTPNSDGPSSRLPKRPHRSKAKLSADEEELKRKKLQTTLMEVTIYKTRLEAYQLEKTLSLPLSEYTKVLFDE</sequence>
<evidence type="ECO:0000256" key="1">
    <source>
        <dbReference type="SAM" id="MobiDB-lite"/>
    </source>
</evidence>
<feature type="region of interest" description="Disordered" evidence="1">
    <location>
        <begin position="134"/>
        <end position="168"/>
    </location>
</feature>
<evidence type="ECO:0000313" key="2">
    <source>
        <dbReference type="EMBL" id="OXA49473.1"/>
    </source>
</evidence>
<evidence type="ECO:0008006" key="4">
    <source>
        <dbReference type="Google" id="ProtNLM"/>
    </source>
</evidence>
<gene>
    <name evidence="2" type="ORF">Fcan01_15335</name>
</gene>
<feature type="compositionally biased region" description="Basic residues" evidence="1">
    <location>
        <begin position="150"/>
        <end position="159"/>
    </location>
</feature>
<proteinExistence type="predicted"/>
<keyword evidence="3" id="KW-1185">Reference proteome</keyword>
<organism evidence="2 3">
    <name type="scientific">Folsomia candida</name>
    <name type="common">Springtail</name>
    <dbReference type="NCBI Taxonomy" id="158441"/>
    <lineage>
        <taxon>Eukaryota</taxon>
        <taxon>Metazoa</taxon>
        <taxon>Ecdysozoa</taxon>
        <taxon>Arthropoda</taxon>
        <taxon>Hexapoda</taxon>
        <taxon>Collembola</taxon>
        <taxon>Entomobryomorpha</taxon>
        <taxon>Isotomoidea</taxon>
        <taxon>Isotomidae</taxon>
        <taxon>Proisotominae</taxon>
        <taxon>Folsomia</taxon>
    </lineage>
</organism>
<reference evidence="2 3" key="1">
    <citation type="submission" date="2015-12" db="EMBL/GenBank/DDBJ databases">
        <title>The genome of Folsomia candida.</title>
        <authorList>
            <person name="Faddeeva A."/>
            <person name="Derks M.F."/>
            <person name="Anvar Y."/>
            <person name="Smit S."/>
            <person name="Van Straalen N."/>
            <person name="Roelofs D."/>
        </authorList>
    </citation>
    <scope>NUCLEOTIDE SEQUENCE [LARGE SCALE GENOMIC DNA]</scope>
    <source>
        <strain evidence="2 3">VU population</strain>
        <tissue evidence="2">Whole body</tissue>
    </source>
</reference>
<name>A0A226DW50_FOLCA</name>
<protein>
    <recommendedName>
        <fullName evidence="4">Regulatory protein zeste</fullName>
    </recommendedName>
</protein>
<evidence type="ECO:0000313" key="3">
    <source>
        <dbReference type="Proteomes" id="UP000198287"/>
    </source>
</evidence>
<dbReference type="AlphaFoldDB" id="A0A226DW50"/>